<dbReference type="Pfam" id="PF00196">
    <property type="entry name" value="GerE"/>
    <property type="match status" value="1"/>
</dbReference>
<feature type="domain" description="HTH luxR-type" evidence="3">
    <location>
        <begin position="870"/>
        <end position="935"/>
    </location>
</feature>
<evidence type="ECO:0000313" key="4">
    <source>
        <dbReference type="EMBL" id="MCT2584360.1"/>
    </source>
</evidence>
<dbReference type="SMART" id="SM00421">
    <property type="entry name" value="HTH_LUXR"/>
    <property type="match status" value="1"/>
</dbReference>
<accession>A0ABT2J921</accession>
<dbReference type="InterPro" id="IPR041664">
    <property type="entry name" value="AAA_16"/>
</dbReference>
<dbReference type="EMBL" id="JAFFZE010000012">
    <property type="protein sequence ID" value="MCT2584360.1"/>
    <property type="molecule type" value="Genomic_DNA"/>
</dbReference>
<dbReference type="InterPro" id="IPR000792">
    <property type="entry name" value="Tscrpt_reg_LuxR_C"/>
</dbReference>
<dbReference type="Pfam" id="PF13191">
    <property type="entry name" value="AAA_16"/>
    <property type="match status" value="1"/>
</dbReference>
<dbReference type="SMART" id="SM00382">
    <property type="entry name" value="AAA"/>
    <property type="match status" value="1"/>
</dbReference>
<dbReference type="PANTHER" id="PTHR16305:SF35">
    <property type="entry name" value="TRANSCRIPTIONAL ACTIVATOR DOMAIN"/>
    <property type="match status" value="1"/>
</dbReference>
<organism evidence="4 5">
    <name type="scientific">Actinophytocola gossypii</name>
    <dbReference type="NCBI Taxonomy" id="2812003"/>
    <lineage>
        <taxon>Bacteria</taxon>
        <taxon>Bacillati</taxon>
        <taxon>Actinomycetota</taxon>
        <taxon>Actinomycetes</taxon>
        <taxon>Pseudonocardiales</taxon>
        <taxon>Pseudonocardiaceae</taxon>
    </lineage>
</organism>
<dbReference type="SUPFAM" id="SSF46894">
    <property type="entry name" value="C-terminal effector domain of the bipartite response regulators"/>
    <property type="match status" value="1"/>
</dbReference>
<sequence>MPGGASALVGRDAELSRLVELTDDLAAGTGRALLIEGEPGIGKSSLARAAVAAAEERGYQVFWAEGDELGQALPLRPLLDALWARELDNEPRLATIQRLLRGEVSGGADPTTAASEQMLTLLTELCSAGPTVLVVDDLQWADAATIGVWEMLTRWVDRSALLLIGVVRPIPQRDELDAVRRAVGEPGTVRLGGLPQGAIANLVTAISSGEPGEDLLRLADGAAGNPLYVTELMEALLRSDRLKVNDSGVVEVTGGPVPESLYAAIAHRLDFLPRDLRTTLQAAALLGMDFLVSDLALVRNARIVDLVPALDEACAAGVLREVRERLAFRHPLIRRALYDDIAEAVRPAWHRDAARALAEAGVPHDRVARQLLAATKSPDAGPLDEPLLDWLADAAPTLIAQTPKLAIDLLSQASRRSPPNTRRGAVLACRLADALFRTGDHVRAQRVAHRTMAVITDPDLVVDLHWTVSQCRALAGRADESFESLARALTLPGLSAQHRGRLLVMTARAHRDLGEVTVAGRVAAEALATAEQAGDRWAVGWALHVLIIVSMMQGDVASAVPLFERALEVVEDDTALTDLALLLQINKAVALGDLDRYEDAIRAAERVRQQADRSGSLVRLAQAQTALTELLFEVGRWDDAQAEIENLSDDFKDPGVTCCDRGIAAVIAFHRGDPATARQHLELAAPSAEKIGNRVIASLKLARSLDLEINDAPAEALAELTACVTGHAEELDEMEDLLPEAARLAAHVGTEGAAADIAAQASTLAGQSRVPHRLATAAYCRGLLDRDPSMLRDAAEHYERASRPLLRAKALEAAALTHAEQGDRIAARSAFTTADDLYGELGANWDLTHLRARLRRHGIRRGPRAKHRQAKAGWQSLTPTETKIAAMVAAGLPNRQIAEQLVLSPRTVGTHVSHILAKLGVRSRIDIAREAAEHDHTLT</sequence>
<dbReference type="Proteomes" id="UP001156441">
    <property type="component" value="Unassembled WGS sequence"/>
</dbReference>
<reference evidence="4 5" key="1">
    <citation type="submission" date="2021-02" db="EMBL/GenBank/DDBJ databases">
        <title>Actinophytocola xerophila sp. nov., isolated from soil of cotton cropping field.</title>
        <authorList>
            <person name="Huang R."/>
            <person name="Chen X."/>
            <person name="Ge X."/>
            <person name="Liu W."/>
        </authorList>
    </citation>
    <scope>NUCLEOTIDE SEQUENCE [LARGE SCALE GENOMIC DNA]</scope>
    <source>
        <strain evidence="4 5">S1-96</strain>
    </source>
</reference>
<evidence type="ECO:0000313" key="5">
    <source>
        <dbReference type="Proteomes" id="UP001156441"/>
    </source>
</evidence>
<dbReference type="Gene3D" id="1.10.10.10">
    <property type="entry name" value="Winged helix-like DNA-binding domain superfamily/Winged helix DNA-binding domain"/>
    <property type="match status" value="1"/>
</dbReference>
<dbReference type="CDD" id="cd06170">
    <property type="entry name" value="LuxR_C_like"/>
    <property type="match status" value="1"/>
</dbReference>
<keyword evidence="2" id="KW-0067">ATP-binding</keyword>
<dbReference type="RefSeq" id="WP_260191764.1">
    <property type="nucleotide sequence ID" value="NZ_JAFFZE010000012.1"/>
</dbReference>
<dbReference type="InterPro" id="IPR027417">
    <property type="entry name" value="P-loop_NTPase"/>
</dbReference>
<evidence type="ECO:0000256" key="1">
    <source>
        <dbReference type="ARBA" id="ARBA00022741"/>
    </source>
</evidence>
<dbReference type="PROSITE" id="PS00622">
    <property type="entry name" value="HTH_LUXR_1"/>
    <property type="match status" value="1"/>
</dbReference>
<dbReference type="SUPFAM" id="SSF48452">
    <property type="entry name" value="TPR-like"/>
    <property type="match status" value="2"/>
</dbReference>
<dbReference type="InterPro" id="IPR003593">
    <property type="entry name" value="AAA+_ATPase"/>
</dbReference>
<dbReference type="Gene3D" id="3.40.50.300">
    <property type="entry name" value="P-loop containing nucleotide triphosphate hydrolases"/>
    <property type="match status" value="1"/>
</dbReference>
<protein>
    <submittedName>
        <fullName evidence="4">AAA family ATPase</fullName>
    </submittedName>
</protein>
<proteinExistence type="predicted"/>
<dbReference type="InterPro" id="IPR011990">
    <property type="entry name" value="TPR-like_helical_dom_sf"/>
</dbReference>
<keyword evidence="5" id="KW-1185">Reference proteome</keyword>
<name>A0ABT2J921_9PSEU</name>
<dbReference type="SUPFAM" id="SSF52540">
    <property type="entry name" value="P-loop containing nucleoside triphosphate hydrolases"/>
    <property type="match status" value="1"/>
</dbReference>
<comment type="caution">
    <text evidence="4">The sequence shown here is derived from an EMBL/GenBank/DDBJ whole genome shotgun (WGS) entry which is preliminary data.</text>
</comment>
<dbReference type="Gene3D" id="1.25.40.10">
    <property type="entry name" value="Tetratricopeptide repeat domain"/>
    <property type="match status" value="2"/>
</dbReference>
<evidence type="ECO:0000256" key="2">
    <source>
        <dbReference type="ARBA" id="ARBA00022840"/>
    </source>
</evidence>
<evidence type="ECO:0000259" key="3">
    <source>
        <dbReference type="PROSITE" id="PS50043"/>
    </source>
</evidence>
<dbReference type="InterPro" id="IPR036388">
    <property type="entry name" value="WH-like_DNA-bd_sf"/>
</dbReference>
<dbReference type="PANTHER" id="PTHR16305">
    <property type="entry name" value="TESTICULAR SOLUBLE ADENYLYL CYCLASE"/>
    <property type="match status" value="1"/>
</dbReference>
<keyword evidence="1" id="KW-0547">Nucleotide-binding</keyword>
<dbReference type="PRINTS" id="PR00038">
    <property type="entry name" value="HTHLUXR"/>
</dbReference>
<gene>
    <name evidence="4" type="ORF">JT362_14640</name>
</gene>
<dbReference type="PROSITE" id="PS50043">
    <property type="entry name" value="HTH_LUXR_2"/>
    <property type="match status" value="1"/>
</dbReference>
<dbReference type="InterPro" id="IPR016032">
    <property type="entry name" value="Sig_transdc_resp-reg_C-effctor"/>
</dbReference>